<reference evidence="2 3" key="1">
    <citation type="journal article" date="2006" name="Nature">
        <title>Global trends of whole-genome duplications revealed by the ciliate Paramecium tetraurelia.</title>
        <authorList>
            <consortium name="Genoscope"/>
            <person name="Aury J.-M."/>
            <person name="Jaillon O."/>
            <person name="Duret L."/>
            <person name="Noel B."/>
            <person name="Jubin C."/>
            <person name="Porcel B.M."/>
            <person name="Segurens B."/>
            <person name="Daubin V."/>
            <person name="Anthouard V."/>
            <person name="Aiach N."/>
            <person name="Arnaiz O."/>
            <person name="Billaut A."/>
            <person name="Beisson J."/>
            <person name="Blanc I."/>
            <person name="Bouhouche K."/>
            <person name="Camara F."/>
            <person name="Duharcourt S."/>
            <person name="Guigo R."/>
            <person name="Gogendeau D."/>
            <person name="Katinka M."/>
            <person name="Keller A.-M."/>
            <person name="Kissmehl R."/>
            <person name="Klotz C."/>
            <person name="Koll F."/>
            <person name="Le Moue A."/>
            <person name="Lepere C."/>
            <person name="Malinsky S."/>
            <person name="Nowacki M."/>
            <person name="Nowak J.K."/>
            <person name="Plattner H."/>
            <person name="Poulain J."/>
            <person name="Ruiz F."/>
            <person name="Serrano V."/>
            <person name="Zagulski M."/>
            <person name="Dessen P."/>
            <person name="Betermier M."/>
            <person name="Weissenbach J."/>
            <person name="Scarpelli C."/>
            <person name="Schachter V."/>
            <person name="Sperling L."/>
            <person name="Meyer E."/>
            <person name="Cohen J."/>
            <person name="Wincker P."/>
        </authorList>
    </citation>
    <scope>NUCLEOTIDE SEQUENCE [LARGE SCALE GENOMIC DNA]</scope>
    <source>
        <strain evidence="2 3">Stock d4-2</strain>
    </source>
</reference>
<accession>A0EA47</accession>
<protein>
    <submittedName>
        <fullName evidence="2">Uncharacterized protein</fullName>
    </submittedName>
</protein>
<dbReference type="InParanoid" id="A0EA47"/>
<dbReference type="HOGENOM" id="CLU_1087599_0_0_1"/>
<feature type="compositionally biased region" description="Polar residues" evidence="1">
    <location>
        <begin position="209"/>
        <end position="218"/>
    </location>
</feature>
<dbReference type="InterPro" id="IPR010736">
    <property type="entry name" value="SHIPPO-rpt"/>
</dbReference>
<organism evidence="2 3">
    <name type="scientific">Paramecium tetraurelia</name>
    <dbReference type="NCBI Taxonomy" id="5888"/>
    <lineage>
        <taxon>Eukaryota</taxon>
        <taxon>Sar</taxon>
        <taxon>Alveolata</taxon>
        <taxon>Ciliophora</taxon>
        <taxon>Intramacronucleata</taxon>
        <taxon>Oligohymenophorea</taxon>
        <taxon>Peniculida</taxon>
        <taxon>Parameciidae</taxon>
        <taxon>Paramecium</taxon>
    </lineage>
</organism>
<name>A0EA47_PARTE</name>
<dbReference type="OrthoDB" id="282867at2759"/>
<evidence type="ECO:0000256" key="1">
    <source>
        <dbReference type="SAM" id="MobiDB-lite"/>
    </source>
</evidence>
<dbReference type="GeneID" id="5045346"/>
<gene>
    <name evidence="2" type="ORF">GSPATT00024896001</name>
</gene>
<evidence type="ECO:0000313" key="2">
    <source>
        <dbReference type="EMBL" id="CAK92164.1"/>
    </source>
</evidence>
<sequence length="267" mass="30338">MENTNYLKRRFRSSGSLDMRDTMSSSQGFFSTNKLFVNQQGLSSNISSSTLQHTALQYSFPRAHRFNSQSEYNISNLELPSQLGSKTTSQGFGGRMENFQWAWQETNAKEMPSPDRYEVREIPGKDKLKRSFGGPWELYSKTYLPYNKYQAPEVAKFLPGNYTCLIRGPGEYRVRKDLGQHRYKFLLKGKGKMMNDNPDNGVPGPEAYSPTTKLTSPSRFKDITQGIGEKKDPFRSTSTTPGPGKYTIPSVFSKKLRVRGGDKRAFI</sequence>
<dbReference type="AlphaFoldDB" id="A0EA47"/>
<dbReference type="Pfam" id="PF07004">
    <property type="entry name" value="SHIPPO-rpt"/>
    <property type="match status" value="1"/>
</dbReference>
<dbReference type="Proteomes" id="UP000000600">
    <property type="component" value="Unassembled WGS sequence"/>
</dbReference>
<keyword evidence="3" id="KW-1185">Reference proteome</keyword>
<feature type="region of interest" description="Disordered" evidence="1">
    <location>
        <begin position="190"/>
        <end position="249"/>
    </location>
</feature>
<dbReference type="KEGG" id="ptm:GSPATT00024896001"/>
<dbReference type="eggNOG" id="ENOG502R2MY">
    <property type="taxonomic scope" value="Eukaryota"/>
</dbReference>
<evidence type="ECO:0000313" key="3">
    <source>
        <dbReference type="Proteomes" id="UP000000600"/>
    </source>
</evidence>
<dbReference type="EMBL" id="CT868666">
    <property type="protein sequence ID" value="CAK92164.1"/>
    <property type="molecule type" value="Genomic_DNA"/>
</dbReference>
<dbReference type="RefSeq" id="XP_001459561.1">
    <property type="nucleotide sequence ID" value="XM_001459524.1"/>
</dbReference>
<dbReference type="OMA" id="MMNDNPD"/>
<proteinExistence type="predicted"/>